<dbReference type="InterPro" id="IPR014284">
    <property type="entry name" value="RNA_pol_sigma-70_dom"/>
</dbReference>
<dbReference type="AlphaFoldDB" id="A0A7H9CJA6"/>
<keyword evidence="2" id="KW-0731">Sigma factor</keyword>
<dbReference type="GO" id="GO:0016987">
    <property type="term" value="F:sigma factor activity"/>
    <property type="evidence" value="ECO:0007669"/>
    <property type="project" value="UniProtKB-KW"/>
</dbReference>
<keyword evidence="4" id="KW-0804">Transcription</keyword>
<evidence type="ECO:0000256" key="3">
    <source>
        <dbReference type="ARBA" id="ARBA00023125"/>
    </source>
</evidence>
<proteinExistence type="predicted"/>
<evidence type="ECO:0000256" key="1">
    <source>
        <dbReference type="ARBA" id="ARBA00023015"/>
    </source>
</evidence>
<dbReference type="CDD" id="cd06171">
    <property type="entry name" value="Sigma70_r4"/>
    <property type="match status" value="1"/>
</dbReference>
<dbReference type="InterPro" id="IPR013324">
    <property type="entry name" value="RNA_pol_sigma_r3/r4-like"/>
</dbReference>
<reference evidence="7 8" key="1">
    <citation type="submission" date="2020-02" db="EMBL/GenBank/DDBJ databases">
        <title>Complete genome sequence of the novel Campylobacter species Candidatus Campylobacter infans.</title>
        <authorList>
            <person name="Duim B."/>
            <person name="Zomer A."/>
            <person name="van der Graaf L."/>
            <person name="Wagenaar J."/>
        </authorList>
    </citation>
    <scope>NUCLEOTIDE SEQUENCE [LARGE SCALE GENOMIC DNA]</scope>
    <source>
        <strain evidence="7 8">19S00001</strain>
    </source>
</reference>
<protein>
    <submittedName>
        <fullName evidence="7">RNA polymerase sigma28 factor</fullName>
        <ecNumber evidence="7">2.7.7.6</ecNumber>
    </submittedName>
</protein>
<evidence type="ECO:0000313" key="8">
    <source>
        <dbReference type="Proteomes" id="UP000509414"/>
    </source>
</evidence>
<dbReference type="GO" id="GO:0003899">
    <property type="term" value="F:DNA-directed RNA polymerase activity"/>
    <property type="evidence" value="ECO:0007669"/>
    <property type="project" value="UniProtKB-EC"/>
</dbReference>
<dbReference type="EC" id="2.7.7.6" evidence="7"/>
<dbReference type="Gene3D" id="1.10.1740.10">
    <property type="match status" value="1"/>
</dbReference>
<evidence type="ECO:0000256" key="4">
    <source>
        <dbReference type="ARBA" id="ARBA00023163"/>
    </source>
</evidence>
<keyword evidence="3" id="KW-0238">DNA-binding</keyword>
<dbReference type="SUPFAM" id="SSF88659">
    <property type="entry name" value="Sigma3 and sigma4 domains of RNA polymerase sigma factors"/>
    <property type="match status" value="2"/>
</dbReference>
<dbReference type="KEGG" id="cinf:CINF_1733"/>
<dbReference type="Pfam" id="PF04542">
    <property type="entry name" value="Sigma70_r2"/>
    <property type="match status" value="1"/>
</dbReference>
<gene>
    <name evidence="7" type="primary">fliA</name>
    <name evidence="7" type="ORF">CINF_1733</name>
</gene>
<keyword evidence="8" id="KW-1185">Reference proteome</keyword>
<dbReference type="NCBIfam" id="TIGR02937">
    <property type="entry name" value="sigma70-ECF"/>
    <property type="match status" value="1"/>
</dbReference>
<dbReference type="GO" id="GO:0003677">
    <property type="term" value="F:DNA binding"/>
    <property type="evidence" value="ECO:0007669"/>
    <property type="project" value="UniProtKB-KW"/>
</dbReference>
<feature type="domain" description="RNA polymerase sigma-70 region 4" evidence="6">
    <location>
        <begin position="185"/>
        <end position="233"/>
    </location>
</feature>
<dbReference type="InterPro" id="IPR000943">
    <property type="entry name" value="RNA_pol_sigma70"/>
</dbReference>
<organism evidence="7 8">
    <name type="scientific">Candidatus Campylobacter infans</name>
    <dbReference type="NCBI Taxonomy" id="2561898"/>
    <lineage>
        <taxon>Bacteria</taxon>
        <taxon>Pseudomonadati</taxon>
        <taxon>Campylobacterota</taxon>
        <taxon>Epsilonproteobacteria</taxon>
        <taxon>Campylobacterales</taxon>
        <taxon>Campylobacteraceae</taxon>
        <taxon>Campylobacter</taxon>
    </lineage>
</organism>
<dbReference type="InterPro" id="IPR007627">
    <property type="entry name" value="RNA_pol_sigma70_r2"/>
</dbReference>
<accession>A0A7H9CJA6</accession>
<dbReference type="PANTHER" id="PTHR30385">
    <property type="entry name" value="SIGMA FACTOR F FLAGELLAR"/>
    <property type="match status" value="1"/>
</dbReference>
<evidence type="ECO:0000259" key="6">
    <source>
        <dbReference type="Pfam" id="PF04545"/>
    </source>
</evidence>
<dbReference type="Pfam" id="PF04545">
    <property type="entry name" value="Sigma70_r4"/>
    <property type="match status" value="1"/>
</dbReference>
<name>A0A7H9CJA6_9BACT</name>
<dbReference type="EMBL" id="CP049075">
    <property type="protein sequence ID" value="QLI06203.1"/>
    <property type="molecule type" value="Genomic_DNA"/>
</dbReference>
<keyword evidence="1" id="KW-0805">Transcription regulation</keyword>
<dbReference type="PANTHER" id="PTHR30385:SF7">
    <property type="entry name" value="RNA POLYMERASE SIGMA FACTOR FLIA"/>
    <property type="match status" value="1"/>
</dbReference>
<dbReference type="NCBIfam" id="TIGR02479">
    <property type="entry name" value="FliA_WhiG"/>
    <property type="match status" value="1"/>
</dbReference>
<sequence length="237" mass="27808">MNEQKRKQLDIYKSEIKKSQDDLVLNYMPALRGLALRLKSRLPACVELNDLIGAGVTAMVKLSRSYDKEINDNFWGYARTRVHGAMLDFLRGLDVLSRGDRKLIKQINEAINSYFNEHEEEPSDEWLAKKLNLDIKQIRDARAMNEITMLLPLDEQYSYLGTSNKNSVLESIEKDELIEKIKEILKEFKPKEQQILQLYYFEELNLREISEILNITQSRISQINKQLILKIRERLGF</sequence>
<dbReference type="GO" id="GO:0006352">
    <property type="term" value="P:DNA-templated transcription initiation"/>
    <property type="evidence" value="ECO:0007669"/>
    <property type="project" value="InterPro"/>
</dbReference>
<keyword evidence="7" id="KW-0808">Transferase</keyword>
<dbReference type="PRINTS" id="PR00046">
    <property type="entry name" value="SIGMA70FCT"/>
</dbReference>
<evidence type="ECO:0000256" key="2">
    <source>
        <dbReference type="ARBA" id="ARBA00023082"/>
    </source>
</evidence>
<dbReference type="RefSeq" id="WP_179975259.1">
    <property type="nucleotide sequence ID" value="NZ_CP049075.1"/>
</dbReference>
<dbReference type="Gene3D" id="1.20.140.160">
    <property type="match status" value="1"/>
</dbReference>
<dbReference type="InterPro" id="IPR013325">
    <property type="entry name" value="RNA_pol_sigma_r2"/>
</dbReference>
<dbReference type="SUPFAM" id="SSF88946">
    <property type="entry name" value="Sigma2 domain of RNA polymerase sigma factors"/>
    <property type="match status" value="1"/>
</dbReference>
<keyword evidence="7" id="KW-0548">Nucleotidyltransferase</keyword>
<dbReference type="InterPro" id="IPR007630">
    <property type="entry name" value="RNA_pol_sigma70_r4"/>
</dbReference>
<dbReference type="NCBIfam" id="NF005413">
    <property type="entry name" value="PRK06986.1"/>
    <property type="match status" value="1"/>
</dbReference>
<evidence type="ECO:0000313" key="7">
    <source>
        <dbReference type="EMBL" id="QLI06203.1"/>
    </source>
</evidence>
<evidence type="ECO:0000259" key="5">
    <source>
        <dbReference type="Pfam" id="PF04542"/>
    </source>
</evidence>
<dbReference type="Proteomes" id="UP000509414">
    <property type="component" value="Chromosome"/>
</dbReference>
<dbReference type="InterPro" id="IPR012845">
    <property type="entry name" value="RNA_pol_sigma_FliA_WhiG"/>
</dbReference>
<feature type="domain" description="RNA polymerase sigma-70 region 2" evidence="5">
    <location>
        <begin position="23"/>
        <end position="92"/>
    </location>
</feature>